<dbReference type="Pfam" id="PF00916">
    <property type="entry name" value="Sulfate_transp"/>
    <property type="match status" value="1"/>
</dbReference>
<dbReference type="SUPFAM" id="SSF52091">
    <property type="entry name" value="SpoIIaa-like"/>
    <property type="match status" value="1"/>
</dbReference>
<dbReference type="AlphaFoldDB" id="A0A8J1TG86"/>
<reference evidence="6" key="1">
    <citation type="submission" date="2022-03" db="EMBL/GenBank/DDBJ databases">
        <authorList>
            <person name="Martin C."/>
        </authorList>
    </citation>
    <scope>NUCLEOTIDE SEQUENCE</scope>
</reference>
<dbReference type="PANTHER" id="PTHR11814">
    <property type="entry name" value="SULFATE TRANSPORTER"/>
    <property type="match status" value="1"/>
</dbReference>
<evidence type="ECO:0000256" key="4">
    <source>
        <dbReference type="ARBA" id="ARBA00023136"/>
    </source>
</evidence>
<dbReference type="InterPro" id="IPR036513">
    <property type="entry name" value="STAS_dom_sf"/>
</dbReference>
<feature type="transmembrane region" description="Helical" evidence="5">
    <location>
        <begin position="480"/>
        <end position="506"/>
    </location>
</feature>
<comment type="caution">
    <text evidence="6">The sequence shown here is derived from an EMBL/GenBank/DDBJ whole genome shotgun (WGS) entry which is preliminary data.</text>
</comment>
<feature type="transmembrane region" description="Helical" evidence="5">
    <location>
        <begin position="183"/>
        <end position="203"/>
    </location>
</feature>
<name>A0A8J1TG86_OWEFU</name>
<keyword evidence="4 5" id="KW-0472">Membrane</keyword>
<dbReference type="InterPro" id="IPR002645">
    <property type="entry name" value="STAS_dom"/>
</dbReference>
<dbReference type="PROSITE" id="PS50801">
    <property type="entry name" value="STAS"/>
    <property type="match status" value="1"/>
</dbReference>
<feature type="transmembrane region" description="Helical" evidence="5">
    <location>
        <begin position="296"/>
        <end position="316"/>
    </location>
</feature>
<keyword evidence="2 5" id="KW-0812">Transmembrane</keyword>
<keyword evidence="3 5" id="KW-1133">Transmembrane helix</keyword>
<comment type="subcellular location">
    <subcellularLocation>
        <location evidence="1">Membrane</location>
        <topology evidence="1">Multi-pass membrane protein</topology>
    </subcellularLocation>
</comment>
<evidence type="ECO:0000256" key="3">
    <source>
        <dbReference type="ARBA" id="ARBA00022989"/>
    </source>
</evidence>
<dbReference type="CDD" id="cd07042">
    <property type="entry name" value="STAS_SulP_like_sulfate_transporter"/>
    <property type="match status" value="1"/>
</dbReference>
<feature type="transmembrane region" description="Helical" evidence="5">
    <location>
        <begin position="265"/>
        <end position="284"/>
    </location>
</feature>
<organism evidence="6 7">
    <name type="scientific">Owenia fusiformis</name>
    <name type="common">Polychaete worm</name>
    <dbReference type="NCBI Taxonomy" id="6347"/>
    <lineage>
        <taxon>Eukaryota</taxon>
        <taxon>Metazoa</taxon>
        <taxon>Spiralia</taxon>
        <taxon>Lophotrochozoa</taxon>
        <taxon>Annelida</taxon>
        <taxon>Polychaeta</taxon>
        <taxon>Sedentaria</taxon>
        <taxon>Canalipalpata</taxon>
        <taxon>Sabellida</taxon>
        <taxon>Oweniida</taxon>
        <taxon>Oweniidae</taxon>
        <taxon>Owenia</taxon>
    </lineage>
</organism>
<gene>
    <name evidence="6" type="ORF">OFUS_LOCUS4050</name>
</gene>
<dbReference type="OrthoDB" id="288203at2759"/>
<evidence type="ECO:0000256" key="1">
    <source>
        <dbReference type="ARBA" id="ARBA00004141"/>
    </source>
</evidence>
<feature type="transmembrane region" description="Helical" evidence="5">
    <location>
        <begin position="101"/>
        <end position="124"/>
    </location>
</feature>
<evidence type="ECO:0000256" key="5">
    <source>
        <dbReference type="SAM" id="Phobius"/>
    </source>
</evidence>
<dbReference type="Proteomes" id="UP000749559">
    <property type="component" value="Unassembled WGS sequence"/>
</dbReference>
<dbReference type="GO" id="GO:0055085">
    <property type="term" value="P:transmembrane transport"/>
    <property type="evidence" value="ECO:0007669"/>
    <property type="project" value="InterPro"/>
</dbReference>
<keyword evidence="7" id="KW-1185">Reference proteome</keyword>
<feature type="transmembrane region" description="Helical" evidence="5">
    <location>
        <begin position="421"/>
        <end position="441"/>
    </location>
</feature>
<dbReference type="GO" id="GO:0016020">
    <property type="term" value="C:membrane"/>
    <property type="evidence" value="ECO:0007669"/>
    <property type="project" value="UniProtKB-SubCell"/>
</dbReference>
<evidence type="ECO:0000256" key="2">
    <source>
        <dbReference type="ARBA" id="ARBA00022692"/>
    </source>
</evidence>
<sequence length="727" mass="80868">MKKLSNTSDEQRIEINRSIYKQDIFNETFKTDTNKEKSSCIQSMCSKVDCSSTKWKEHLATLFPFAHTIKHYEWRRQLLGDVVAGLSVGVLHVPQGMGFGLLAGLSPVYGLYSSFFPVLAYFFFTSSRHASFGTMALTALMVGVVVNRHMGPSPMEAPLDDVTGEVGTTMDPYLQHEMMGGRIMMATSLTLLAGLIQIVMSLLRLGFLTVYMSQPFMSGFMTGAAVHIITSQMKFLTGMSESVKTKNGYFKIFKTYQDIAARPELINYADVIVSAVAIVTLVILRTVAVKCQKRFNIPLPCELLIIIFATMGSYFVGLSTRFHTRTVGMLPIGLPMPVVPDFNHVQSYFTDAIIIAIVGFVVSISMTKIISEKYNYEVNSNQELFAYGFANTIGSFFHCFAGAVAPPRTLIRDACGGKTQLSSLVSCMVVLVVILGIGPLFKDLPNSALSSIIVVAVSPLLMKCKDLLKYWKINRFDASTWLITSLSIVILDIDVGLIIGIGYSLLSVIIRTQLASSYTVTNIEKTELYVKNPRMDDAIKIFKYDGPVYYGNAEMFKARLYSKTYDPSSEADDRINSKREHLKENITQEIPVSSISNGLSQNIHITNHDKNKNATHAITDPHKVVIIDFSCVSFIDVVAINTLIDTHKTFRLSGVQMFIAGCTDSVYDSLKTIENTEKEKPENDLLNNIFVTVHDAVKYVHSMNQWTDITPPNQSYSVNLTNETSKL</sequence>
<evidence type="ECO:0000313" key="7">
    <source>
        <dbReference type="Proteomes" id="UP000749559"/>
    </source>
</evidence>
<proteinExistence type="predicted"/>
<dbReference type="InterPro" id="IPR011547">
    <property type="entry name" value="SLC26A/SulP_dom"/>
</dbReference>
<dbReference type="Gene3D" id="3.30.750.24">
    <property type="entry name" value="STAS domain"/>
    <property type="match status" value="1"/>
</dbReference>
<dbReference type="InterPro" id="IPR001902">
    <property type="entry name" value="SLC26A/SulP_fam"/>
</dbReference>
<evidence type="ECO:0000313" key="6">
    <source>
        <dbReference type="EMBL" id="CAH1776921.1"/>
    </source>
</evidence>
<dbReference type="Pfam" id="PF01740">
    <property type="entry name" value="STAS"/>
    <property type="match status" value="1"/>
</dbReference>
<dbReference type="NCBIfam" id="TIGR00815">
    <property type="entry name" value="sulP"/>
    <property type="match status" value="1"/>
</dbReference>
<feature type="transmembrane region" description="Helical" evidence="5">
    <location>
        <begin position="345"/>
        <end position="364"/>
    </location>
</feature>
<accession>A0A8J1TG86</accession>
<feature type="transmembrane region" description="Helical" evidence="5">
    <location>
        <begin position="215"/>
        <end position="233"/>
    </location>
</feature>
<protein>
    <submittedName>
        <fullName evidence="6">Uncharacterized protein</fullName>
    </submittedName>
</protein>
<dbReference type="EMBL" id="CAIIXF020000002">
    <property type="protein sequence ID" value="CAH1776921.1"/>
    <property type="molecule type" value="Genomic_DNA"/>
</dbReference>
<feature type="transmembrane region" description="Helical" evidence="5">
    <location>
        <begin position="131"/>
        <end position="150"/>
    </location>
</feature>